<dbReference type="EMBL" id="LICS01000004">
    <property type="protein sequence ID" value="KRO96255.1"/>
    <property type="molecule type" value="Genomic_DNA"/>
</dbReference>
<sequence length="259" mass="29732">MSSVQSLLDTMQKLRDKDLGCPWDIEQTFQSLSKHLIEEAYEVTDAINRKDYPNLQEELGDVLLQVIFHSQIASELELFNFDEVADTLNQKLIRRHPHVFARGVAPESAEEQAVIWEAVKKEERKEDRPQPTFADIPSSMPPTLRAERIQKQASKKGFDWASAHDVILKVEEEIAELKLAISNNDPDNIEEELGDLLFTVINVGRHLNIDANDALARSNNKFISRFHSLEKELEVSEQSFEGTSPQELEKIWDRIKLDE</sequence>
<dbReference type="GO" id="GO:0046061">
    <property type="term" value="P:dATP catabolic process"/>
    <property type="evidence" value="ECO:0007669"/>
    <property type="project" value="TreeGrafter"/>
</dbReference>
<feature type="domain" description="NTP pyrophosphohydrolase MazG-like" evidence="1">
    <location>
        <begin position="166"/>
        <end position="225"/>
    </location>
</feature>
<dbReference type="GO" id="GO:0006950">
    <property type="term" value="P:response to stress"/>
    <property type="evidence" value="ECO:0007669"/>
    <property type="project" value="UniProtKB-ARBA"/>
</dbReference>
<name>A0A0R2U9S1_9GAMM</name>
<dbReference type="InterPro" id="IPR048015">
    <property type="entry name" value="NTP-PPase_MazG-like_N"/>
</dbReference>
<dbReference type="GO" id="GO:0046052">
    <property type="term" value="P:UTP catabolic process"/>
    <property type="evidence" value="ECO:0007669"/>
    <property type="project" value="TreeGrafter"/>
</dbReference>
<protein>
    <recommendedName>
        <fullName evidence="1">NTP pyrophosphohydrolase MazG-like domain-containing protein</fullName>
    </recommendedName>
</protein>
<dbReference type="FunFam" id="1.10.287.1080:FF:000001">
    <property type="entry name" value="Nucleoside triphosphate pyrophosphohydrolase"/>
    <property type="match status" value="1"/>
</dbReference>
<evidence type="ECO:0000313" key="3">
    <source>
        <dbReference type="Proteomes" id="UP000051027"/>
    </source>
</evidence>
<feature type="domain" description="NTP pyrophosphohydrolase MazG-like" evidence="1">
    <location>
        <begin position="27"/>
        <end position="100"/>
    </location>
</feature>
<dbReference type="InterPro" id="IPR048011">
    <property type="entry name" value="NTP-PPase_MazG-like_C"/>
</dbReference>
<dbReference type="GO" id="GO:0046047">
    <property type="term" value="P:TTP catabolic process"/>
    <property type="evidence" value="ECO:0007669"/>
    <property type="project" value="TreeGrafter"/>
</dbReference>
<reference evidence="2 3" key="1">
    <citation type="submission" date="2015-10" db="EMBL/GenBank/DDBJ databases">
        <title>Metagenome-Assembled Genomes uncover a global brackish microbiome.</title>
        <authorList>
            <person name="Hugerth L.W."/>
            <person name="Larsson J."/>
            <person name="Alneberg J."/>
            <person name="Lindh M.V."/>
            <person name="Legrand C."/>
            <person name="Pinhassi J."/>
            <person name="Andersson A.F."/>
        </authorList>
    </citation>
    <scope>NUCLEOTIDE SEQUENCE [LARGE SCALE GENOMIC DNA]</scope>
    <source>
        <strain evidence="2">BACL1 MAG-120820-bin45</strain>
    </source>
</reference>
<dbReference type="GO" id="GO:0047429">
    <property type="term" value="F:nucleoside triphosphate diphosphatase activity"/>
    <property type="evidence" value="ECO:0007669"/>
    <property type="project" value="InterPro"/>
</dbReference>
<comment type="caution">
    <text evidence="2">The sequence shown here is derived from an EMBL/GenBank/DDBJ whole genome shotgun (WGS) entry which is preliminary data.</text>
</comment>
<dbReference type="InterPro" id="IPR011551">
    <property type="entry name" value="NTP_PyrPHydrolase_MazG"/>
</dbReference>
<dbReference type="CDD" id="cd11528">
    <property type="entry name" value="NTP-PPase_MazG_Nterm"/>
    <property type="match status" value="1"/>
</dbReference>
<dbReference type="SUPFAM" id="SSF101386">
    <property type="entry name" value="all-alpha NTP pyrophosphatases"/>
    <property type="match status" value="2"/>
</dbReference>
<dbReference type="NCBIfam" id="NF007113">
    <property type="entry name" value="PRK09562.1"/>
    <property type="match status" value="1"/>
</dbReference>
<dbReference type="GO" id="GO:0046076">
    <property type="term" value="P:dTTP catabolic process"/>
    <property type="evidence" value="ECO:0007669"/>
    <property type="project" value="TreeGrafter"/>
</dbReference>
<organism evidence="2 3">
    <name type="scientific">SAR86 cluster bacterium BACL1 MAG-120820-bin45</name>
    <dbReference type="NCBI Taxonomy" id="1655612"/>
    <lineage>
        <taxon>Bacteria</taxon>
        <taxon>Pseudomonadati</taxon>
        <taxon>Pseudomonadota</taxon>
        <taxon>Gammaproteobacteria</taxon>
        <taxon>SAR86 cluster</taxon>
    </lineage>
</organism>
<accession>A0A0R2U9S1</accession>
<evidence type="ECO:0000313" key="2">
    <source>
        <dbReference type="EMBL" id="KRO96255.1"/>
    </source>
</evidence>
<evidence type="ECO:0000259" key="1">
    <source>
        <dbReference type="Pfam" id="PF03819"/>
    </source>
</evidence>
<gene>
    <name evidence="2" type="ORF">ABS10_02805</name>
</gene>
<dbReference type="Proteomes" id="UP000051027">
    <property type="component" value="Unassembled WGS sequence"/>
</dbReference>
<dbReference type="InterPro" id="IPR004518">
    <property type="entry name" value="MazG-like_dom"/>
</dbReference>
<dbReference type="PANTHER" id="PTHR30522:SF0">
    <property type="entry name" value="NUCLEOSIDE TRIPHOSPHATE PYROPHOSPHOHYDROLASE"/>
    <property type="match status" value="1"/>
</dbReference>
<dbReference type="PANTHER" id="PTHR30522">
    <property type="entry name" value="NUCLEOSIDE TRIPHOSPHATE PYROPHOSPHOHYDROLASE"/>
    <property type="match status" value="1"/>
</dbReference>
<proteinExistence type="predicted"/>
<dbReference type="GO" id="GO:0046081">
    <property type="term" value="P:dUTP catabolic process"/>
    <property type="evidence" value="ECO:0007669"/>
    <property type="project" value="TreeGrafter"/>
</dbReference>
<dbReference type="STRING" id="1655612.ABS10_02805"/>
<dbReference type="Pfam" id="PF03819">
    <property type="entry name" value="MazG"/>
    <property type="match status" value="2"/>
</dbReference>
<dbReference type="CDD" id="cd11529">
    <property type="entry name" value="NTP-PPase_MazG_Cterm"/>
    <property type="match status" value="1"/>
</dbReference>
<dbReference type="GO" id="GO:0006203">
    <property type="term" value="P:dGTP catabolic process"/>
    <property type="evidence" value="ECO:0007669"/>
    <property type="project" value="TreeGrafter"/>
</dbReference>
<dbReference type="NCBIfam" id="TIGR00444">
    <property type="entry name" value="mazG"/>
    <property type="match status" value="1"/>
</dbReference>
<dbReference type="Gene3D" id="1.10.287.1080">
    <property type="entry name" value="MazG-like"/>
    <property type="match status" value="2"/>
</dbReference>
<dbReference type="AlphaFoldDB" id="A0A0R2U9S1"/>